<keyword evidence="3 4" id="KW-0808">Transferase</keyword>
<comment type="caution">
    <text evidence="7">The sequence shown here is derived from an EMBL/GenBank/DDBJ whole genome shotgun (WGS) entry which is preliminary data.</text>
</comment>
<keyword evidence="8" id="KW-1185">Reference proteome</keyword>
<dbReference type="Pfam" id="PF08242">
    <property type="entry name" value="Methyltransf_12"/>
    <property type="match status" value="1"/>
</dbReference>
<dbReference type="InterPro" id="IPR013217">
    <property type="entry name" value="Methyltransf_12"/>
</dbReference>
<keyword evidence="2 4" id="KW-0489">Methyltransferase</keyword>
<dbReference type="Proteomes" id="UP000789739">
    <property type="component" value="Unassembled WGS sequence"/>
</dbReference>
<comment type="function">
    <text evidence="4">S-adenosyl-L-methionine-dependent methyltransferase.</text>
</comment>
<evidence type="ECO:0000256" key="2">
    <source>
        <dbReference type="ARBA" id="ARBA00022603"/>
    </source>
</evidence>
<dbReference type="InterPro" id="IPR029063">
    <property type="entry name" value="SAM-dependent_MTases_sf"/>
</dbReference>
<dbReference type="CDD" id="cd02440">
    <property type="entry name" value="AdoMet_MTases"/>
    <property type="match status" value="1"/>
</dbReference>
<organism evidence="7 8">
    <name type="scientific">Paraglomus brasilianum</name>
    <dbReference type="NCBI Taxonomy" id="144538"/>
    <lineage>
        <taxon>Eukaryota</taxon>
        <taxon>Fungi</taxon>
        <taxon>Fungi incertae sedis</taxon>
        <taxon>Mucoromycota</taxon>
        <taxon>Glomeromycotina</taxon>
        <taxon>Glomeromycetes</taxon>
        <taxon>Paraglomerales</taxon>
        <taxon>Paraglomeraceae</taxon>
        <taxon>Paraglomus</taxon>
    </lineage>
</organism>
<protein>
    <recommendedName>
        <fullName evidence="4">tRNA N(3)-methylcytidine methyltransferase</fullName>
        <ecNumber evidence="4">2.1.1.-</ecNumber>
    </recommendedName>
</protein>
<dbReference type="EMBL" id="CAJVPI010000646">
    <property type="protein sequence ID" value="CAG8559129.1"/>
    <property type="molecule type" value="Genomic_DNA"/>
</dbReference>
<gene>
    <name evidence="7" type="ORF">PBRASI_LOCUS5495</name>
</gene>
<evidence type="ECO:0000256" key="4">
    <source>
        <dbReference type="PIRNR" id="PIRNR037755"/>
    </source>
</evidence>
<comment type="similarity">
    <text evidence="1 4">Belongs to the methyltransferase superfamily. METL family.</text>
</comment>
<evidence type="ECO:0000313" key="7">
    <source>
        <dbReference type="EMBL" id="CAG8559129.1"/>
    </source>
</evidence>
<dbReference type="GO" id="GO:0008173">
    <property type="term" value="F:RNA methyltransferase activity"/>
    <property type="evidence" value="ECO:0007669"/>
    <property type="project" value="UniProtKB-ARBA"/>
</dbReference>
<dbReference type="PANTHER" id="PTHR22809:SF5">
    <property type="entry name" value="TRNA N(3)-METHYLCYTIDINE METHYLTRANSFERASE METTL6"/>
    <property type="match status" value="1"/>
</dbReference>
<dbReference type="PIRSF" id="PIRSF037755">
    <property type="entry name" value="Mettl2_prd"/>
    <property type="match status" value="1"/>
</dbReference>
<feature type="domain" description="Methyltransferase type 12" evidence="6">
    <location>
        <begin position="71"/>
        <end position="170"/>
    </location>
</feature>
<dbReference type="GO" id="GO:0032259">
    <property type="term" value="P:methylation"/>
    <property type="evidence" value="ECO:0007669"/>
    <property type="project" value="UniProtKB-KW"/>
</dbReference>
<feature type="region of interest" description="Disordered" evidence="5">
    <location>
        <begin position="259"/>
        <end position="281"/>
    </location>
</feature>
<evidence type="ECO:0000256" key="3">
    <source>
        <dbReference type="ARBA" id="ARBA00022679"/>
    </source>
</evidence>
<evidence type="ECO:0000313" key="8">
    <source>
        <dbReference type="Proteomes" id="UP000789739"/>
    </source>
</evidence>
<dbReference type="PANTHER" id="PTHR22809">
    <property type="entry name" value="METHYLTRANSFERASE-RELATED"/>
    <property type="match status" value="1"/>
</dbReference>
<dbReference type="GO" id="GO:0008757">
    <property type="term" value="F:S-adenosylmethionine-dependent methyltransferase activity"/>
    <property type="evidence" value="ECO:0007669"/>
    <property type="project" value="UniProtKB-ARBA"/>
</dbReference>
<reference evidence="7" key="1">
    <citation type="submission" date="2021-06" db="EMBL/GenBank/DDBJ databases">
        <authorList>
            <person name="Kallberg Y."/>
            <person name="Tangrot J."/>
            <person name="Rosling A."/>
        </authorList>
    </citation>
    <scope>NUCLEOTIDE SEQUENCE</scope>
    <source>
        <strain evidence="7">BR232B</strain>
    </source>
</reference>
<dbReference type="OrthoDB" id="417697at2759"/>
<sequence length="281" mass="32582">MNSDLEQKAKSILDKDTENIPLFWQNKYRIDAAKNWDLFYKRNTTKFFKDRHWIGREFDELNETTKQKKVLELGCGVGNFIFPVLEANPSLFIYACDFSKRAIEFVKSHPQYDESRCHAFVVDLTKDDLVQHIEPETIDLASAVFVFSAIPPEKHADTLRNIKKVMKPNSIVCFRDYGIYDAAQLKFSNAKNHKLEENLYIRQDGTMSYFFSIEYLRTLFESEGFKTISAEFIQRETTNQAKQLSVDRLFLQAKFHKVQTGSNEDSDDAKTNGKESSDGFG</sequence>
<dbReference type="Gene3D" id="3.40.50.150">
    <property type="entry name" value="Vaccinia Virus protein VP39"/>
    <property type="match status" value="1"/>
</dbReference>
<evidence type="ECO:0000259" key="6">
    <source>
        <dbReference type="Pfam" id="PF08242"/>
    </source>
</evidence>
<evidence type="ECO:0000256" key="5">
    <source>
        <dbReference type="SAM" id="MobiDB-lite"/>
    </source>
</evidence>
<evidence type="ECO:0000256" key="1">
    <source>
        <dbReference type="ARBA" id="ARBA00009725"/>
    </source>
</evidence>
<proteinExistence type="inferred from homology"/>
<dbReference type="SUPFAM" id="SSF53335">
    <property type="entry name" value="S-adenosyl-L-methionine-dependent methyltransferases"/>
    <property type="match status" value="1"/>
</dbReference>
<dbReference type="EC" id="2.1.1.-" evidence="4"/>
<feature type="compositionally biased region" description="Basic and acidic residues" evidence="5">
    <location>
        <begin position="268"/>
        <end position="281"/>
    </location>
</feature>
<accession>A0A9N9BAJ4</accession>
<dbReference type="InterPro" id="IPR026113">
    <property type="entry name" value="METTL2/6/8-like"/>
</dbReference>
<dbReference type="AlphaFoldDB" id="A0A9N9BAJ4"/>
<name>A0A9N9BAJ4_9GLOM</name>